<dbReference type="HOGENOM" id="CLU_3051907_0_0_1"/>
<keyword evidence="3" id="KW-1185">Reference proteome</keyword>
<reference evidence="2 3" key="1">
    <citation type="journal article" date="2012" name="PLoS Pathog.">
        <title>Diverse lifestyles and strategies of plant pathogenesis encoded in the genomes of eighteen Dothideomycetes fungi.</title>
        <authorList>
            <person name="Ohm R.A."/>
            <person name="Feau N."/>
            <person name="Henrissat B."/>
            <person name="Schoch C.L."/>
            <person name="Horwitz B.A."/>
            <person name="Barry K.W."/>
            <person name="Condon B.J."/>
            <person name="Copeland A.C."/>
            <person name="Dhillon B."/>
            <person name="Glaser F."/>
            <person name="Hesse C.N."/>
            <person name="Kosti I."/>
            <person name="LaButti K."/>
            <person name="Lindquist E.A."/>
            <person name="Lucas S."/>
            <person name="Salamov A.A."/>
            <person name="Bradshaw R.E."/>
            <person name="Ciuffetti L."/>
            <person name="Hamelin R.C."/>
            <person name="Kema G.H.J."/>
            <person name="Lawrence C."/>
            <person name="Scott J.A."/>
            <person name="Spatafora J.W."/>
            <person name="Turgeon B.G."/>
            <person name="de Wit P.J.G.M."/>
            <person name="Zhong S."/>
            <person name="Goodwin S.B."/>
            <person name="Grigoriev I.V."/>
        </authorList>
    </citation>
    <scope>NUCLEOTIDE SEQUENCE [LARGE SCALE GENOMIC DNA]</scope>
    <source>
        <strain evidence="3">28A</strain>
    </source>
</reference>
<feature type="region of interest" description="Disordered" evidence="1">
    <location>
        <begin position="1"/>
        <end position="26"/>
    </location>
</feature>
<reference evidence="2 3" key="2">
    <citation type="journal article" date="2013" name="PLoS Genet.">
        <title>Comparative genome structure, secondary metabolite, and effector coding capacity across Cochliobolus pathogens.</title>
        <authorList>
            <person name="Condon B.J."/>
            <person name="Leng Y."/>
            <person name="Wu D."/>
            <person name="Bushley K.E."/>
            <person name="Ohm R.A."/>
            <person name="Otillar R."/>
            <person name="Martin J."/>
            <person name="Schackwitz W."/>
            <person name="Grimwood J."/>
            <person name="MohdZainudin N."/>
            <person name="Xue C."/>
            <person name="Wang R."/>
            <person name="Manning V.A."/>
            <person name="Dhillon B."/>
            <person name="Tu Z.J."/>
            <person name="Steffenson B.J."/>
            <person name="Salamov A."/>
            <person name="Sun H."/>
            <person name="Lowry S."/>
            <person name="LaButti K."/>
            <person name="Han J."/>
            <person name="Copeland A."/>
            <person name="Lindquist E."/>
            <person name="Barry K."/>
            <person name="Schmutz J."/>
            <person name="Baker S.E."/>
            <person name="Ciuffetti L.M."/>
            <person name="Grigoriev I.V."/>
            <person name="Zhong S."/>
            <person name="Turgeon B.G."/>
        </authorList>
    </citation>
    <scope>NUCLEOTIDE SEQUENCE [LARGE SCALE GENOMIC DNA]</scope>
    <source>
        <strain evidence="3">28A</strain>
    </source>
</reference>
<sequence length="54" mass="6033">MECSANSTTATTAPGTMRRTTTVDKKRSRVEHTYILKNFDYLVNVKHGIGSTRS</sequence>
<evidence type="ECO:0000313" key="2">
    <source>
        <dbReference type="EMBL" id="EOA86826.1"/>
    </source>
</evidence>
<organism evidence="2 3">
    <name type="scientific">Exserohilum turcicum (strain 28A)</name>
    <name type="common">Northern leaf blight fungus</name>
    <name type="synonym">Setosphaeria turcica</name>
    <dbReference type="NCBI Taxonomy" id="671987"/>
    <lineage>
        <taxon>Eukaryota</taxon>
        <taxon>Fungi</taxon>
        <taxon>Dikarya</taxon>
        <taxon>Ascomycota</taxon>
        <taxon>Pezizomycotina</taxon>
        <taxon>Dothideomycetes</taxon>
        <taxon>Pleosporomycetidae</taxon>
        <taxon>Pleosporales</taxon>
        <taxon>Pleosporineae</taxon>
        <taxon>Pleosporaceae</taxon>
        <taxon>Exserohilum</taxon>
    </lineage>
</organism>
<protein>
    <submittedName>
        <fullName evidence="2">Uncharacterized protein</fullName>
    </submittedName>
</protein>
<dbReference type="GeneID" id="19398608"/>
<gene>
    <name evidence="2" type="ORF">SETTUDRAFT_162965</name>
</gene>
<name>R0IQ25_EXST2</name>
<proteinExistence type="predicted"/>
<dbReference type="RefSeq" id="XP_008025410.1">
    <property type="nucleotide sequence ID" value="XM_008027219.1"/>
</dbReference>
<feature type="compositionally biased region" description="Low complexity" evidence="1">
    <location>
        <begin position="8"/>
        <end position="20"/>
    </location>
</feature>
<dbReference type="Proteomes" id="UP000016935">
    <property type="component" value="Unassembled WGS sequence"/>
</dbReference>
<evidence type="ECO:0000313" key="3">
    <source>
        <dbReference type="Proteomes" id="UP000016935"/>
    </source>
</evidence>
<dbReference type="AlphaFoldDB" id="R0IQ25"/>
<evidence type="ECO:0000256" key="1">
    <source>
        <dbReference type="SAM" id="MobiDB-lite"/>
    </source>
</evidence>
<accession>R0IQ25</accession>
<dbReference type="EMBL" id="KB908592">
    <property type="protein sequence ID" value="EOA86826.1"/>
    <property type="molecule type" value="Genomic_DNA"/>
</dbReference>